<feature type="zinc finger region" description="FLZ-type" evidence="4">
    <location>
        <begin position="170"/>
        <end position="213"/>
    </location>
</feature>
<dbReference type="GO" id="GO:0008270">
    <property type="term" value="F:zinc ion binding"/>
    <property type="evidence" value="ECO:0007669"/>
    <property type="project" value="UniProtKB-KW"/>
</dbReference>
<evidence type="ECO:0000256" key="3">
    <source>
        <dbReference type="ARBA" id="ARBA00022771"/>
    </source>
</evidence>
<keyword evidence="3" id="KW-0863">Zinc-finger</keyword>
<feature type="domain" description="FLZ-type" evidence="5">
    <location>
        <begin position="170"/>
        <end position="213"/>
    </location>
</feature>
<evidence type="ECO:0000256" key="1">
    <source>
        <dbReference type="ARBA" id="ARBA00009374"/>
    </source>
</evidence>
<dbReference type="Pfam" id="PF04570">
    <property type="entry name" value="zf-FLZ"/>
    <property type="match status" value="1"/>
</dbReference>
<dbReference type="InterPro" id="IPR044604">
    <property type="entry name" value="FLZ12/13/14"/>
</dbReference>
<evidence type="ECO:0000313" key="7">
    <source>
        <dbReference type="Proteomes" id="UP001279734"/>
    </source>
</evidence>
<protein>
    <recommendedName>
        <fullName evidence="5">FLZ-type domain-containing protein</fullName>
    </recommendedName>
</protein>
<dbReference type="PANTHER" id="PTHR47208:SF5">
    <property type="entry name" value="FCS-LIKE ZINC FINGER 12-RELATED"/>
    <property type="match status" value="1"/>
</dbReference>
<organism evidence="6 7">
    <name type="scientific">Nepenthes gracilis</name>
    <name type="common">Slender pitcher plant</name>
    <dbReference type="NCBI Taxonomy" id="150966"/>
    <lineage>
        <taxon>Eukaryota</taxon>
        <taxon>Viridiplantae</taxon>
        <taxon>Streptophyta</taxon>
        <taxon>Embryophyta</taxon>
        <taxon>Tracheophyta</taxon>
        <taxon>Spermatophyta</taxon>
        <taxon>Magnoliopsida</taxon>
        <taxon>eudicotyledons</taxon>
        <taxon>Gunneridae</taxon>
        <taxon>Pentapetalae</taxon>
        <taxon>Caryophyllales</taxon>
        <taxon>Nepenthaceae</taxon>
        <taxon>Nepenthes</taxon>
    </lineage>
</organism>
<dbReference type="PANTHER" id="PTHR47208">
    <property type="entry name" value="OS02G0174800 PROTEIN"/>
    <property type="match status" value="1"/>
</dbReference>
<evidence type="ECO:0000259" key="5">
    <source>
        <dbReference type="PROSITE" id="PS51795"/>
    </source>
</evidence>
<dbReference type="PROSITE" id="PS51795">
    <property type="entry name" value="ZF_FLZ"/>
    <property type="match status" value="1"/>
</dbReference>
<keyword evidence="7" id="KW-1185">Reference proteome</keyword>
<evidence type="ECO:0000313" key="6">
    <source>
        <dbReference type="EMBL" id="GMH16602.1"/>
    </source>
</evidence>
<gene>
    <name evidence="6" type="ORF">Nepgr_018443</name>
</gene>
<accession>A0AAD3XT30</accession>
<keyword evidence="3" id="KW-0862">Zinc</keyword>
<sequence length="236" mass="25655">MLGKRSRQAIGKLTGALCAGIVQTATSPMSQSNYKTQSQRGLKNYDHGGVGLGLVVALDKSGTGAWGGEIRAKSASGGQFLSRSDPIPVTSPRNFDKFSCFHEESLENYTYVTNRIPDKSVTKVYYDGGEYGRLRFDAKKNNVGGGAGGAFKISPAISSAADFNDRYPSDFLSSCHLCRKALHGKDIYMYRGEKAFCSAECRQRQIVMDERKEKCRSKASRSVEVSSSPYTGIVAV</sequence>
<keyword evidence="2" id="KW-0479">Metal-binding</keyword>
<proteinExistence type="inferred from homology"/>
<dbReference type="EMBL" id="BSYO01000016">
    <property type="protein sequence ID" value="GMH16602.1"/>
    <property type="molecule type" value="Genomic_DNA"/>
</dbReference>
<reference evidence="6" key="1">
    <citation type="submission" date="2023-05" db="EMBL/GenBank/DDBJ databases">
        <title>Nepenthes gracilis genome sequencing.</title>
        <authorList>
            <person name="Fukushima K."/>
        </authorList>
    </citation>
    <scope>NUCLEOTIDE SEQUENCE</scope>
    <source>
        <strain evidence="6">SING2019-196</strain>
    </source>
</reference>
<comment type="caution">
    <text evidence="6">The sequence shown here is derived from an EMBL/GenBank/DDBJ whole genome shotgun (WGS) entry which is preliminary data.</text>
</comment>
<dbReference type="InterPro" id="IPR007650">
    <property type="entry name" value="Zf-FLZ_dom"/>
</dbReference>
<evidence type="ECO:0000256" key="2">
    <source>
        <dbReference type="ARBA" id="ARBA00022723"/>
    </source>
</evidence>
<dbReference type="AlphaFoldDB" id="A0AAD3XT30"/>
<evidence type="ECO:0000256" key="4">
    <source>
        <dbReference type="PROSITE-ProRule" id="PRU01131"/>
    </source>
</evidence>
<dbReference type="Proteomes" id="UP001279734">
    <property type="component" value="Unassembled WGS sequence"/>
</dbReference>
<comment type="similarity">
    <text evidence="1">Belongs to the FLZ family.</text>
</comment>
<name>A0AAD3XT30_NEPGR</name>